<protein>
    <submittedName>
        <fullName evidence="2">Uncharacterized protein</fullName>
    </submittedName>
</protein>
<dbReference type="Proteomes" id="UP001064782">
    <property type="component" value="Unassembled WGS sequence"/>
</dbReference>
<comment type="caution">
    <text evidence="2">The sequence shown here is derived from an EMBL/GenBank/DDBJ whole genome shotgun (WGS) entry which is preliminary data.</text>
</comment>
<evidence type="ECO:0000313" key="2">
    <source>
        <dbReference type="EMBL" id="GLD33386.1"/>
    </source>
</evidence>
<name>A0A9P3QC27_9MYCO</name>
<reference evidence="2" key="1">
    <citation type="submission" date="2022-08" db="EMBL/GenBank/DDBJ databases">
        <title>Mycobacterium kiyosense sp. nov., scotochromogenic slow-glowing species isolated from respiratory specimens.</title>
        <authorList>
            <person name="Fukano H."/>
            <person name="Kazumi Y."/>
            <person name="Sakagami N."/>
            <person name="Ato M."/>
            <person name="Mitarai S."/>
            <person name="Hoshino Y."/>
        </authorList>
    </citation>
    <scope>NUCLEOTIDE SEQUENCE</scope>
    <source>
        <strain evidence="2">1413</strain>
    </source>
</reference>
<evidence type="ECO:0000256" key="1">
    <source>
        <dbReference type="SAM" id="MobiDB-lite"/>
    </source>
</evidence>
<proteinExistence type="predicted"/>
<keyword evidence="3" id="KW-1185">Reference proteome</keyword>
<evidence type="ECO:0000313" key="3">
    <source>
        <dbReference type="Proteomes" id="UP001064782"/>
    </source>
</evidence>
<accession>A0A9P3QC27</accession>
<gene>
    <name evidence="2" type="ORF">Mkiyose1413_52690</name>
</gene>
<organism evidence="2 3">
    <name type="scientific">Mycobacterium kiyosense</name>
    <dbReference type="NCBI Taxonomy" id="2871094"/>
    <lineage>
        <taxon>Bacteria</taxon>
        <taxon>Bacillati</taxon>
        <taxon>Actinomycetota</taxon>
        <taxon>Actinomycetes</taxon>
        <taxon>Mycobacteriales</taxon>
        <taxon>Mycobacteriaceae</taxon>
        <taxon>Mycobacterium</taxon>
    </lineage>
</organism>
<sequence>MGWLEWFGTAGGRSKDLVRAENAAQPTDGDTTEKNCHYDDKGYPSPFEDAENWSVPSLVARPCQ</sequence>
<dbReference type="AlphaFoldDB" id="A0A9P3QC27"/>
<feature type="compositionally biased region" description="Basic and acidic residues" evidence="1">
    <location>
        <begin position="31"/>
        <end position="42"/>
    </location>
</feature>
<dbReference type="EMBL" id="BRZI01000077">
    <property type="protein sequence ID" value="GLD33386.1"/>
    <property type="molecule type" value="Genomic_DNA"/>
</dbReference>
<feature type="region of interest" description="Disordered" evidence="1">
    <location>
        <begin position="15"/>
        <end position="64"/>
    </location>
</feature>